<proteinExistence type="predicted"/>
<accession>A0AB40ABU2</accession>
<feature type="signal peptide" evidence="1">
    <location>
        <begin position="1"/>
        <end position="16"/>
    </location>
</feature>
<protein>
    <submittedName>
        <fullName evidence="3">Uncharacterized protein</fullName>
    </submittedName>
</protein>
<reference evidence="3" key="1">
    <citation type="submission" date="2025-08" db="UniProtKB">
        <authorList>
            <consortium name="RefSeq"/>
        </authorList>
    </citation>
    <scope>IDENTIFICATION</scope>
</reference>
<dbReference type="RefSeq" id="XP_036675626.3">
    <property type="nucleotide sequence ID" value="XM_036819731.3"/>
</dbReference>
<organism evidence="2 3">
    <name type="scientific">Drosophila suzukii</name>
    <name type="common">Spotted-wing drosophila fruit fly</name>
    <dbReference type="NCBI Taxonomy" id="28584"/>
    <lineage>
        <taxon>Eukaryota</taxon>
        <taxon>Metazoa</taxon>
        <taxon>Ecdysozoa</taxon>
        <taxon>Arthropoda</taxon>
        <taxon>Hexapoda</taxon>
        <taxon>Insecta</taxon>
        <taxon>Pterygota</taxon>
        <taxon>Neoptera</taxon>
        <taxon>Endopterygota</taxon>
        <taxon>Diptera</taxon>
        <taxon>Brachycera</taxon>
        <taxon>Muscomorpha</taxon>
        <taxon>Ephydroidea</taxon>
        <taxon>Drosophilidae</taxon>
        <taxon>Drosophila</taxon>
        <taxon>Sophophora</taxon>
    </lineage>
</organism>
<dbReference type="Proteomes" id="UP001652628">
    <property type="component" value="Chromosome 2L"/>
</dbReference>
<evidence type="ECO:0000256" key="1">
    <source>
        <dbReference type="SAM" id="SignalP"/>
    </source>
</evidence>
<sequence length="188" mass="21072">MELLIILIVFIPLLKAQSNEPEITLISTTDVMSSVFIPEILDPKKQDHENKTVLKTTEQPLKTTIFPPIRCLSCSHCFPNEGKTRNSKEKKMCPIKPGILHGCISIFFKYSNAAGGPHGFMIRSCISDLDEDYLEYCKKNKKLCEQCFEDDCNNVDINKNGLVTGGGTRIMAPILVIFSLTSFLLRNA</sequence>
<gene>
    <name evidence="3" type="primary">LOC118878134</name>
</gene>
<evidence type="ECO:0000313" key="3">
    <source>
        <dbReference type="RefSeq" id="XP_036675626.3"/>
    </source>
</evidence>
<keyword evidence="2" id="KW-1185">Reference proteome</keyword>
<evidence type="ECO:0000313" key="2">
    <source>
        <dbReference type="Proteomes" id="UP001652628"/>
    </source>
</evidence>
<dbReference type="GeneID" id="118878134"/>
<feature type="chain" id="PRO_5046646316" evidence="1">
    <location>
        <begin position="17"/>
        <end position="188"/>
    </location>
</feature>
<name>A0AB40ABU2_DROSZ</name>
<keyword evidence="1" id="KW-0732">Signal</keyword>
<dbReference type="AlphaFoldDB" id="A0AB40ABU2"/>